<dbReference type="AlphaFoldDB" id="A0A410W821"/>
<dbReference type="InterPro" id="IPR036129">
    <property type="entry name" value="Glycerate_kinase_sf"/>
</dbReference>
<evidence type="ECO:0000313" key="6">
    <source>
        <dbReference type="Proteomes" id="UP000288929"/>
    </source>
</evidence>
<reference evidence="5 6" key="1">
    <citation type="submission" date="2019-01" db="EMBL/GenBank/DDBJ databases">
        <authorList>
            <person name="Ruckert C."/>
            <person name="Busche T."/>
            <person name="Kalinowski J."/>
        </authorList>
    </citation>
    <scope>NUCLEOTIDE SEQUENCE [LARGE SCALE GENOMIC DNA]</scope>
    <source>
        <strain evidence="5 6">136/3</strain>
    </source>
</reference>
<dbReference type="PANTHER" id="PTHR21599:SF0">
    <property type="entry name" value="GLYCERATE KINASE"/>
    <property type="match status" value="1"/>
</dbReference>
<protein>
    <submittedName>
        <fullName evidence="5">Glycerate 2-kinase</fullName>
        <ecNumber evidence="5">2.7.1.165</ecNumber>
    </submittedName>
</protein>
<dbReference type="EMBL" id="CP035299">
    <property type="protein sequence ID" value="QAU52091.1"/>
    <property type="molecule type" value="Genomic_DNA"/>
</dbReference>
<dbReference type="InterPro" id="IPR018193">
    <property type="entry name" value="Glyc_kinase_flavodox-like_fold"/>
</dbReference>
<dbReference type="OrthoDB" id="9774290at2"/>
<organism evidence="5 6">
    <name type="scientific">Corynebacterium pelargi</name>
    <dbReference type="NCBI Taxonomy" id="1471400"/>
    <lineage>
        <taxon>Bacteria</taxon>
        <taxon>Bacillati</taxon>
        <taxon>Actinomycetota</taxon>
        <taxon>Actinomycetes</taxon>
        <taxon>Mycobacteriales</taxon>
        <taxon>Corynebacteriaceae</taxon>
        <taxon>Corynebacterium</taxon>
    </lineage>
</organism>
<accession>A0A410W821</accession>
<dbReference type="EC" id="2.7.1.165" evidence="5"/>
<dbReference type="InterPro" id="IPR004381">
    <property type="entry name" value="Glycerate_kinase"/>
</dbReference>
<sequence>MNTPAKIIIAPDSFKGTANADQAAQWLAHGVQEVLDCEVVLAPMADGGEGTATRFTGTDVTLPTTDALGRLIEASYRFDEPTATAYIDVAAASGITLIDAPRPLTADTYGTGVLIADAQSRGARTIVLGLGGTATTDGGSGILVALGANLVDAQGHCIPQGGEGLRQLDHIDTAMLNIPAAAVQWVLLSDVDNPATGPQGSAACFGPQKGASAEDVEKLDAGLARLCEITGVDPNTPGLGAAGGVAIGITWLSAMLHGEPQVQILPGAKVIAEAAGLGDMDADLIITGEGRFDQQSTRGKVVGTILDMAGSTPVAIVAGSHDAQADAWQITLGDGDPETQLVDAGRVVAQRFASMFTNQG</sequence>
<evidence type="ECO:0000256" key="1">
    <source>
        <dbReference type="ARBA" id="ARBA00006284"/>
    </source>
</evidence>
<dbReference type="KEGG" id="cpeg:CPELA_04060"/>
<dbReference type="Gene3D" id="3.90.1510.10">
    <property type="entry name" value="Glycerate kinase, domain 2"/>
    <property type="match status" value="1"/>
</dbReference>
<dbReference type="PANTHER" id="PTHR21599">
    <property type="entry name" value="GLYCERATE KINASE"/>
    <property type="match status" value="1"/>
</dbReference>
<keyword evidence="2 4" id="KW-0808">Transferase</keyword>
<dbReference type="Proteomes" id="UP000288929">
    <property type="component" value="Chromosome"/>
</dbReference>
<evidence type="ECO:0000313" key="5">
    <source>
        <dbReference type="EMBL" id="QAU52091.1"/>
    </source>
</evidence>
<comment type="similarity">
    <text evidence="1 4">Belongs to the glycerate kinase type-1 family.</text>
</comment>
<dbReference type="Pfam" id="PF02595">
    <property type="entry name" value="Gly_kinase"/>
    <property type="match status" value="1"/>
</dbReference>
<name>A0A410W821_9CORY</name>
<dbReference type="NCBIfam" id="TIGR00045">
    <property type="entry name" value="glycerate kinase"/>
    <property type="match status" value="1"/>
</dbReference>
<dbReference type="SUPFAM" id="SSF110738">
    <property type="entry name" value="Glycerate kinase I"/>
    <property type="match status" value="1"/>
</dbReference>
<keyword evidence="6" id="KW-1185">Reference proteome</keyword>
<dbReference type="InterPro" id="IPR018197">
    <property type="entry name" value="Glycerate_kinase_RE-like"/>
</dbReference>
<dbReference type="GO" id="GO:0043798">
    <property type="term" value="F:glycerate 2-kinase activity"/>
    <property type="evidence" value="ECO:0007669"/>
    <property type="project" value="UniProtKB-EC"/>
</dbReference>
<evidence type="ECO:0000256" key="2">
    <source>
        <dbReference type="ARBA" id="ARBA00022679"/>
    </source>
</evidence>
<dbReference type="Gene3D" id="3.40.50.10350">
    <property type="entry name" value="Glycerate kinase, domain 1"/>
    <property type="match status" value="1"/>
</dbReference>
<dbReference type="GO" id="GO:0031388">
    <property type="term" value="P:organic acid phosphorylation"/>
    <property type="evidence" value="ECO:0007669"/>
    <property type="project" value="UniProtKB-UniRule"/>
</dbReference>
<gene>
    <name evidence="5" type="primary">garK</name>
    <name evidence="5" type="ORF">CPELA_04060</name>
</gene>
<dbReference type="RefSeq" id="WP_128889580.1">
    <property type="nucleotide sequence ID" value="NZ_BMCX01000001.1"/>
</dbReference>
<proteinExistence type="inferred from homology"/>
<dbReference type="PIRSF" id="PIRSF006078">
    <property type="entry name" value="GlxK"/>
    <property type="match status" value="1"/>
</dbReference>
<evidence type="ECO:0000256" key="3">
    <source>
        <dbReference type="ARBA" id="ARBA00022777"/>
    </source>
</evidence>
<dbReference type="GO" id="GO:0008887">
    <property type="term" value="F:glycerate kinase activity"/>
    <property type="evidence" value="ECO:0007669"/>
    <property type="project" value="UniProtKB-UniRule"/>
</dbReference>
<evidence type="ECO:0000256" key="4">
    <source>
        <dbReference type="PIRNR" id="PIRNR006078"/>
    </source>
</evidence>
<keyword evidence="3 4" id="KW-0418">Kinase</keyword>